<evidence type="ECO:0000256" key="1">
    <source>
        <dbReference type="SAM" id="MobiDB-lite"/>
    </source>
</evidence>
<dbReference type="KEGG" id="bse:Bsel_0798"/>
<dbReference type="Proteomes" id="UP000000271">
    <property type="component" value="Chromosome"/>
</dbReference>
<feature type="region of interest" description="Disordered" evidence="1">
    <location>
        <begin position="156"/>
        <end position="175"/>
    </location>
</feature>
<proteinExistence type="predicted"/>
<keyword evidence="3" id="KW-1185">Reference proteome</keyword>
<dbReference type="InterPro" id="IPR006490">
    <property type="entry name" value="Maj_tail_phi13"/>
</dbReference>
<dbReference type="EMBL" id="CP001791">
    <property type="protein sequence ID" value="ADH98327.1"/>
    <property type="molecule type" value="Genomic_DNA"/>
</dbReference>
<dbReference type="HOGENOM" id="CLU_080118_1_1_9"/>
<dbReference type="AlphaFoldDB" id="D6XZF3"/>
<reference evidence="2" key="1">
    <citation type="submission" date="2009-10" db="EMBL/GenBank/DDBJ databases">
        <title>Complete sequence of Bacillus selenitireducens MLS10.</title>
        <authorList>
            <consortium name="US DOE Joint Genome Institute"/>
            <person name="Lucas S."/>
            <person name="Copeland A."/>
            <person name="Lapidus A."/>
            <person name="Glavina del Rio T."/>
            <person name="Dalin E."/>
            <person name="Tice H."/>
            <person name="Bruce D."/>
            <person name="Goodwin L."/>
            <person name="Pitluck S."/>
            <person name="Sims D."/>
            <person name="Brettin T."/>
            <person name="Detter J.C."/>
            <person name="Han C."/>
            <person name="Larimer F."/>
            <person name="Land M."/>
            <person name="Hauser L."/>
            <person name="Kyrpides N."/>
            <person name="Ovchinnikova G."/>
            <person name="Stolz J."/>
        </authorList>
    </citation>
    <scope>NUCLEOTIDE SEQUENCE [LARGE SCALE GENOMIC DNA]</scope>
    <source>
        <strain evidence="2">MLS10</strain>
    </source>
</reference>
<gene>
    <name evidence="2" type="ordered locus">Bsel_0798</name>
</gene>
<evidence type="ECO:0000313" key="2">
    <source>
        <dbReference type="EMBL" id="ADH98327.1"/>
    </source>
</evidence>
<dbReference type="RefSeq" id="WP_013171756.1">
    <property type="nucleotide sequence ID" value="NC_014219.1"/>
</dbReference>
<evidence type="ECO:0000313" key="3">
    <source>
        <dbReference type="Proteomes" id="UP000000271"/>
    </source>
</evidence>
<name>D6XZF3_BACIE</name>
<dbReference type="STRING" id="439292.Bsel_0798"/>
<dbReference type="NCBIfam" id="TIGR01603">
    <property type="entry name" value="maj_tail_phi13"/>
    <property type="match status" value="1"/>
</dbReference>
<dbReference type="eggNOG" id="COG5492">
    <property type="taxonomic scope" value="Bacteria"/>
</dbReference>
<organism evidence="2 3">
    <name type="scientific">Bacillus selenitireducens (strain ATCC 700615 / DSM 15326 / MLS10)</name>
    <dbReference type="NCBI Taxonomy" id="439292"/>
    <lineage>
        <taxon>Bacteria</taxon>
        <taxon>Bacillati</taxon>
        <taxon>Bacillota</taxon>
        <taxon>Bacilli</taxon>
        <taxon>Bacillales</taxon>
        <taxon>Bacillaceae</taxon>
        <taxon>Salisediminibacterium</taxon>
    </lineage>
</organism>
<sequence>MAQVGLKDLHVAILVEDTKDALEYELPEKMIGGINATINPTVNTQELYADDQLWESVSALGKIDVEIETAELALSTRAKIGGHTIKDGVLIEKATDIAPHVALGFKSIKSNGKYRYVWLLKGVAEPMAEDYATKSDSIEHKTPKLKFTFMPRAKDSQWKQTADEDGDGFSGEETWFEHVPGDTTIEDTGV</sequence>
<protein>
    <submittedName>
        <fullName evidence="2">Phage major tail protein, phi13 family</fullName>
    </submittedName>
</protein>
<accession>D6XZF3</accession>
<dbReference type="OrthoDB" id="3078218at2"/>